<dbReference type="PANTHER" id="PTHR24042:SF5">
    <property type="entry name" value="EGF-LIKE CALCIUM-BINDING DOMAIN-CONTAINING PROTEIN"/>
    <property type="match status" value="1"/>
</dbReference>
<feature type="disulfide bond" evidence="6">
    <location>
        <begin position="469"/>
        <end position="479"/>
    </location>
</feature>
<proteinExistence type="predicted"/>
<keyword evidence="5" id="KW-0325">Glycoprotein</keyword>
<evidence type="ECO:0000313" key="9">
    <source>
        <dbReference type="EMBL" id="ELU18736.1"/>
    </source>
</evidence>
<dbReference type="SMART" id="SM00214">
    <property type="entry name" value="VWC"/>
    <property type="match status" value="4"/>
</dbReference>
<dbReference type="GO" id="GO:0005615">
    <property type="term" value="C:extracellular space"/>
    <property type="evidence" value="ECO:0007669"/>
    <property type="project" value="TreeGrafter"/>
</dbReference>
<dbReference type="SMART" id="SM00210">
    <property type="entry name" value="TSPN"/>
    <property type="match status" value="1"/>
</dbReference>
<feature type="domain" description="VWFC" evidence="8">
    <location>
        <begin position="219"/>
        <end position="276"/>
    </location>
</feature>
<dbReference type="Proteomes" id="UP000014760">
    <property type="component" value="Unassembled WGS sequence"/>
</dbReference>
<feature type="disulfide bond" evidence="6">
    <location>
        <begin position="576"/>
        <end position="585"/>
    </location>
</feature>
<dbReference type="FunFam" id="2.10.25.10:FF:000038">
    <property type="entry name" value="Fibrillin 2"/>
    <property type="match status" value="3"/>
</dbReference>
<dbReference type="SUPFAM" id="SSF57603">
    <property type="entry name" value="FnI-like domain"/>
    <property type="match status" value="4"/>
</dbReference>
<dbReference type="InterPro" id="IPR009030">
    <property type="entry name" value="Growth_fac_rcpt_cys_sf"/>
</dbReference>
<dbReference type="SMART" id="SM00181">
    <property type="entry name" value="EGF"/>
    <property type="match status" value="6"/>
</dbReference>
<gene>
    <name evidence="9" type="ORF">CAPTEDRAFT_147203</name>
</gene>
<feature type="domain" description="VWFC" evidence="8">
    <location>
        <begin position="277"/>
        <end position="338"/>
    </location>
</feature>
<dbReference type="SUPFAM" id="SSF57184">
    <property type="entry name" value="Growth factor receptor domain"/>
    <property type="match status" value="1"/>
</dbReference>
<dbReference type="OrthoDB" id="6516201at2759"/>
<dbReference type="SMART" id="SM00215">
    <property type="entry name" value="VWC_out"/>
    <property type="match status" value="3"/>
</dbReference>
<evidence type="ECO:0000313" key="11">
    <source>
        <dbReference type="Proteomes" id="UP000014760"/>
    </source>
</evidence>
<feature type="disulfide bond" evidence="6">
    <location>
        <begin position="487"/>
        <end position="496"/>
    </location>
</feature>
<reference evidence="11" key="1">
    <citation type="submission" date="2012-12" db="EMBL/GenBank/DDBJ databases">
        <authorList>
            <person name="Hellsten U."/>
            <person name="Grimwood J."/>
            <person name="Chapman J.A."/>
            <person name="Shapiro H."/>
            <person name="Aerts A."/>
            <person name="Otillar R.P."/>
            <person name="Terry A.Y."/>
            <person name="Boore J.L."/>
            <person name="Simakov O."/>
            <person name="Marletaz F."/>
            <person name="Cho S.-J."/>
            <person name="Edsinger-Gonzales E."/>
            <person name="Havlak P."/>
            <person name="Kuo D.-H."/>
            <person name="Larsson T."/>
            <person name="Lv J."/>
            <person name="Arendt D."/>
            <person name="Savage R."/>
            <person name="Osoegawa K."/>
            <person name="de Jong P."/>
            <person name="Lindberg D.R."/>
            <person name="Seaver E.C."/>
            <person name="Weisblat D.A."/>
            <person name="Putnam N.H."/>
            <person name="Grigoriev I.V."/>
            <person name="Rokhsar D.S."/>
        </authorList>
    </citation>
    <scope>NUCLEOTIDE SEQUENCE</scope>
    <source>
        <strain evidence="11">I ESC-2004</strain>
    </source>
</reference>
<dbReference type="PROSITE" id="PS50184">
    <property type="entry name" value="VWFC_2"/>
    <property type="match status" value="4"/>
</dbReference>
<keyword evidence="4 6" id="KW-1015">Disulfide bond</keyword>
<protein>
    <submittedName>
        <fullName evidence="9 10">Uncharacterized protein</fullName>
    </submittedName>
</protein>
<dbReference type="PROSITE" id="PS00010">
    <property type="entry name" value="ASX_HYDROXYL"/>
    <property type="match status" value="5"/>
</dbReference>
<evidence type="ECO:0000259" key="7">
    <source>
        <dbReference type="PROSITE" id="PS50026"/>
    </source>
</evidence>
<dbReference type="InterPro" id="IPR048287">
    <property type="entry name" value="TSPN-like_N"/>
</dbReference>
<dbReference type="Pfam" id="PF23334">
    <property type="entry name" value="VWC2L_2nd"/>
    <property type="match status" value="1"/>
</dbReference>
<dbReference type="SUPFAM" id="SSF57196">
    <property type="entry name" value="EGF/Laminin"/>
    <property type="match status" value="3"/>
</dbReference>
<feature type="domain" description="EGF-like" evidence="7">
    <location>
        <begin position="339"/>
        <end position="378"/>
    </location>
</feature>
<dbReference type="Gene3D" id="2.60.120.200">
    <property type="match status" value="1"/>
</dbReference>
<dbReference type="PROSITE" id="PS50026">
    <property type="entry name" value="EGF_3"/>
    <property type="match status" value="6"/>
</dbReference>
<dbReference type="FunFam" id="2.10.25.10:FF:000005">
    <property type="entry name" value="Fibrillin 2"/>
    <property type="match status" value="1"/>
</dbReference>
<feature type="domain" description="VWFC" evidence="8">
    <location>
        <begin position="648"/>
        <end position="707"/>
    </location>
</feature>
<feature type="domain" description="EGF-like" evidence="7">
    <location>
        <begin position="499"/>
        <end position="537"/>
    </location>
</feature>
<dbReference type="Gene3D" id="2.10.25.10">
    <property type="entry name" value="Laminin"/>
    <property type="match status" value="6"/>
</dbReference>
<feature type="domain" description="EGF-like" evidence="7">
    <location>
        <begin position="467"/>
        <end position="497"/>
    </location>
</feature>
<evidence type="ECO:0000256" key="4">
    <source>
        <dbReference type="ARBA" id="ARBA00023157"/>
    </source>
</evidence>
<dbReference type="InterPro" id="IPR051586">
    <property type="entry name" value="PKC-binding_NELL"/>
</dbReference>
<dbReference type="GO" id="GO:0005509">
    <property type="term" value="F:calcium ion binding"/>
    <property type="evidence" value="ECO:0007669"/>
    <property type="project" value="InterPro"/>
</dbReference>
<keyword evidence="1 6" id="KW-0245">EGF-like domain</keyword>
<keyword evidence="2" id="KW-0732">Signal</keyword>
<evidence type="ECO:0000256" key="1">
    <source>
        <dbReference type="ARBA" id="ARBA00022536"/>
    </source>
</evidence>
<dbReference type="Pfam" id="PF07645">
    <property type="entry name" value="EGF_CA"/>
    <property type="match status" value="4"/>
</dbReference>
<evidence type="ECO:0000256" key="6">
    <source>
        <dbReference type="PROSITE-ProRule" id="PRU00076"/>
    </source>
</evidence>
<dbReference type="HOGENOM" id="CLU_006887_0_0_1"/>
<dbReference type="Pfam" id="PF00093">
    <property type="entry name" value="VWC"/>
    <property type="match status" value="2"/>
</dbReference>
<dbReference type="EnsemblMetazoa" id="CapteT147203">
    <property type="protein sequence ID" value="CapteP147203"/>
    <property type="gene ID" value="CapteG147203"/>
</dbReference>
<dbReference type="OMA" id="ATCECKT"/>
<reference evidence="9 11" key="2">
    <citation type="journal article" date="2013" name="Nature">
        <title>Insights into bilaterian evolution from three spiralian genomes.</title>
        <authorList>
            <person name="Simakov O."/>
            <person name="Marletaz F."/>
            <person name="Cho S.J."/>
            <person name="Edsinger-Gonzales E."/>
            <person name="Havlak P."/>
            <person name="Hellsten U."/>
            <person name="Kuo D.H."/>
            <person name="Larsson T."/>
            <person name="Lv J."/>
            <person name="Arendt D."/>
            <person name="Savage R."/>
            <person name="Osoegawa K."/>
            <person name="de Jong P."/>
            <person name="Grimwood J."/>
            <person name="Chapman J.A."/>
            <person name="Shapiro H."/>
            <person name="Aerts A."/>
            <person name="Otillar R.P."/>
            <person name="Terry A.Y."/>
            <person name="Boore J.L."/>
            <person name="Grigoriev I.V."/>
            <person name="Lindberg D.R."/>
            <person name="Seaver E.C."/>
            <person name="Weisblat D.A."/>
            <person name="Putnam N.H."/>
            <person name="Rokhsar D.S."/>
        </authorList>
    </citation>
    <scope>NUCLEOTIDE SEQUENCE</scope>
    <source>
        <strain evidence="9 11">I ESC-2004</strain>
    </source>
</reference>
<evidence type="ECO:0000256" key="3">
    <source>
        <dbReference type="ARBA" id="ARBA00022737"/>
    </source>
</evidence>
<feature type="domain" description="EGF-like" evidence="7">
    <location>
        <begin position="425"/>
        <end position="466"/>
    </location>
</feature>
<dbReference type="PROSITE" id="PS01187">
    <property type="entry name" value="EGF_CA"/>
    <property type="match status" value="1"/>
</dbReference>
<feature type="domain" description="EGF-like" evidence="7">
    <location>
        <begin position="379"/>
        <end position="424"/>
    </location>
</feature>
<keyword evidence="3" id="KW-0677">Repeat</keyword>
<evidence type="ECO:0000256" key="2">
    <source>
        <dbReference type="ARBA" id="ARBA00022729"/>
    </source>
</evidence>
<sequence>DAHVTRSTVRQIANLLPDTPEFTILASLKIRSTTSASSILSFESEDQRILLEVDYHGRRRELRLHYLHEGNPHTESFQITALADKQWHQLAITLTTNFVQVFIDCALISERQMPNIDIIAMSGDDDSSLLDNMKLWLAQRNQRGTTQLQGAMEYLKLVMYANGFTEQCPNANVACPTCSQFHGLEQFVHDLHSHIEALNLKIAAAESRISELEQCECMNSCEVDGTHYRDGESWHPDDCSTCTCRGGKVTCEEAKCPAVECANPVKKEGECCHYCLRSCQYGGIKYQHGETFNPKECFRCICEDGVVDCEETDEVCPELNCPLEDQISASGQCCKFCREADHCAAGNNCHADASCINMKTRYTCKCNEGYTGDGVHCEDKNECVVEGGADGHHCMEHSDCINLPGDYRCECHPGFNNTNQYECQEVNECTLDPGICGERAQCTNTDGSYLCECMRGYEGTPPLSCTPVCLKPCENGGECIAPDLCSCPNGFTGNRCEIDIDECKERIAECHENSECVNLRGSYQCKCREGYYSIHPNNQRGLLCVDVDECAVLPQDRLCPKGSVCRNTPGSYRCDCPPGSDSATCRLECKYEGQSYSDGQSWSSAYDACSTCKCKGGRVFCSAVQCDCRNSAANDLNGCCPQCAHSNKRCRHQTQPELSFRSGQEWTHGCQTCQCVNGEIDCWRTQCPELSCSPTVIHEGECCPRCAQPDTCSSAANPIDSDPQESCNLDSISKHKRHGNDCVDCQCMVCHSKYMLL</sequence>
<dbReference type="InterPro" id="IPR013320">
    <property type="entry name" value="ConA-like_dom_sf"/>
</dbReference>
<dbReference type="InterPro" id="IPR001881">
    <property type="entry name" value="EGF-like_Ca-bd_dom"/>
</dbReference>
<feature type="domain" description="VWFC" evidence="8">
    <location>
        <begin position="589"/>
        <end position="644"/>
    </location>
</feature>
<dbReference type="Gene3D" id="6.20.200.20">
    <property type="match status" value="1"/>
</dbReference>
<feature type="non-terminal residue" evidence="9">
    <location>
        <position position="1"/>
    </location>
</feature>
<dbReference type="InterPro" id="IPR018097">
    <property type="entry name" value="EGF_Ca-bd_CS"/>
</dbReference>
<name>R7VM14_CAPTE</name>
<dbReference type="PROSITE" id="PS01208">
    <property type="entry name" value="VWFC_1"/>
    <property type="match status" value="2"/>
</dbReference>
<dbReference type="PANTHER" id="PTHR24042">
    <property type="entry name" value="NEL HOMOLOG"/>
    <property type="match status" value="1"/>
</dbReference>
<dbReference type="AlphaFoldDB" id="R7VM14"/>
<accession>R7VM14</accession>
<dbReference type="InterPro" id="IPR000742">
    <property type="entry name" value="EGF"/>
</dbReference>
<organism evidence="9">
    <name type="scientific">Capitella teleta</name>
    <name type="common">Polychaete worm</name>
    <dbReference type="NCBI Taxonomy" id="283909"/>
    <lineage>
        <taxon>Eukaryota</taxon>
        <taxon>Metazoa</taxon>
        <taxon>Spiralia</taxon>
        <taxon>Lophotrochozoa</taxon>
        <taxon>Annelida</taxon>
        <taxon>Polychaeta</taxon>
        <taxon>Sedentaria</taxon>
        <taxon>Scolecida</taxon>
        <taxon>Capitellidae</taxon>
        <taxon>Capitella</taxon>
    </lineage>
</organism>
<dbReference type="Pfam" id="PF12947">
    <property type="entry name" value="EGF_3"/>
    <property type="match status" value="1"/>
</dbReference>
<dbReference type="EMBL" id="AMQN01000510">
    <property type="status" value="NOT_ANNOTATED_CDS"/>
    <property type="molecule type" value="Genomic_DNA"/>
</dbReference>
<evidence type="ECO:0000313" key="10">
    <source>
        <dbReference type="EnsemblMetazoa" id="CapteP147203"/>
    </source>
</evidence>
<dbReference type="EMBL" id="KB291799">
    <property type="protein sequence ID" value="ELU18736.1"/>
    <property type="molecule type" value="Genomic_DNA"/>
</dbReference>
<dbReference type="InterPro" id="IPR024731">
    <property type="entry name" value="NELL2-like_EGF"/>
</dbReference>
<dbReference type="GO" id="GO:0008201">
    <property type="term" value="F:heparin binding"/>
    <property type="evidence" value="ECO:0007669"/>
    <property type="project" value="TreeGrafter"/>
</dbReference>
<dbReference type="Gene3D" id="2.10.70.10">
    <property type="entry name" value="Complement Module, domain 1"/>
    <property type="match status" value="3"/>
</dbReference>
<evidence type="ECO:0000256" key="5">
    <source>
        <dbReference type="ARBA" id="ARBA00023180"/>
    </source>
</evidence>
<dbReference type="CDD" id="cd00054">
    <property type="entry name" value="EGF_CA"/>
    <property type="match status" value="5"/>
</dbReference>
<dbReference type="InterPro" id="IPR049883">
    <property type="entry name" value="NOTCH1_EGF-like"/>
</dbReference>
<dbReference type="SUPFAM" id="SSF49899">
    <property type="entry name" value="Concanavalin A-like lectins/glucanases"/>
    <property type="match status" value="1"/>
</dbReference>
<dbReference type="PROSITE" id="PS01186">
    <property type="entry name" value="EGF_2"/>
    <property type="match status" value="4"/>
</dbReference>
<dbReference type="InterPro" id="IPR000152">
    <property type="entry name" value="EGF-type_Asp/Asn_hydroxyl_site"/>
</dbReference>
<keyword evidence="11" id="KW-1185">Reference proteome</keyword>
<dbReference type="STRING" id="283909.R7VM14"/>
<reference evidence="10" key="3">
    <citation type="submission" date="2015-06" db="UniProtKB">
        <authorList>
            <consortium name="EnsemblMetazoa"/>
        </authorList>
    </citation>
    <scope>IDENTIFICATION</scope>
</reference>
<evidence type="ECO:0000259" key="8">
    <source>
        <dbReference type="PROSITE" id="PS50184"/>
    </source>
</evidence>
<feature type="domain" description="EGF-like" evidence="7">
    <location>
        <begin position="546"/>
        <end position="586"/>
    </location>
</feature>
<comment type="caution">
    <text evidence="6">Lacks conserved residue(s) required for the propagation of feature annotation.</text>
</comment>
<dbReference type="SMART" id="SM00179">
    <property type="entry name" value="EGF_CA"/>
    <property type="match status" value="5"/>
</dbReference>
<dbReference type="PROSITE" id="PS00022">
    <property type="entry name" value="EGF_1"/>
    <property type="match status" value="1"/>
</dbReference>
<dbReference type="InterPro" id="IPR001007">
    <property type="entry name" value="VWF_dom"/>
</dbReference>